<organism evidence="2 3">
    <name type="scientific">Christiangramia antarctica</name>
    <dbReference type="NCBI Taxonomy" id="2058158"/>
    <lineage>
        <taxon>Bacteria</taxon>
        <taxon>Pseudomonadati</taxon>
        <taxon>Bacteroidota</taxon>
        <taxon>Flavobacteriia</taxon>
        <taxon>Flavobacteriales</taxon>
        <taxon>Flavobacteriaceae</taxon>
        <taxon>Christiangramia</taxon>
    </lineage>
</organism>
<keyword evidence="3" id="KW-1185">Reference proteome</keyword>
<dbReference type="InterPro" id="IPR050228">
    <property type="entry name" value="Carboxylesterase_BioH"/>
</dbReference>
<dbReference type="PANTHER" id="PTHR43194">
    <property type="entry name" value="HYDROLASE ALPHA/BETA FOLD FAMILY"/>
    <property type="match status" value="1"/>
</dbReference>
<feature type="signal peptide" evidence="1">
    <location>
        <begin position="1"/>
        <end position="21"/>
    </location>
</feature>
<comment type="caution">
    <text evidence="2">The sequence shown here is derived from an EMBL/GenBank/DDBJ whole genome shotgun (WGS) entry which is preliminary data.</text>
</comment>
<proteinExistence type="predicted"/>
<evidence type="ECO:0000256" key="1">
    <source>
        <dbReference type="SAM" id="SignalP"/>
    </source>
</evidence>
<dbReference type="RefSeq" id="WP_251740916.1">
    <property type="nucleotide sequence ID" value="NZ_JBHUOJ010000016.1"/>
</dbReference>
<keyword evidence="2" id="KW-0378">Hydrolase</keyword>
<dbReference type="GO" id="GO:0016787">
    <property type="term" value="F:hydrolase activity"/>
    <property type="evidence" value="ECO:0007669"/>
    <property type="project" value="UniProtKB-KW"/>
</dbReference>
<evidence type="ECO:0000313" key="3">
    <source>
        <dbReference type="Proteomes" id="UP001597438"/>
    </source>
</evidence>
<dbReference type="PANTHER" id="PTHR43194:SF4">
    <property type="entry name" value="AB HYDROLASE-1 DOMAIN-CONTAINING PROTEIN"/>
    <property type="match status" value="1"/>
</dbReference>
<dbReference type="SUPFAM" id="SSF53474">
    <property type="entry name" value="alpha/beta-Hydrolases"/>
    <property type="match status" value="1"/>
</dbReference>
<evidence type="ECO:0000313" key="2">
    <source>
        <dbReference type="EMBL" id="MFD2833147.1"/>
    </source>
</evidence>
<dbReference type="Proteomes" id="UP001597438">
    <property type="component" value="Unassembled WGS sequence"/>
</dbReference>
<sequence>MKTYILTFLFLLFLFSSKAQEDRKDLIIIKEQGTFAVGGSIKKSEGIFDPIEHGAFNPTNQSTQGQTLHGDHASVLYQIPAEPRKLPLLFWHGYGQSMRTWQTTPDGREGFQSIFLRKGFSIYLLDQPRRGLAGQSLEPRMLEARTEDQLWFGIFRMGEGTKFYPNIQFSKDPEALNQFFRQSTPDTGPLDINLNMDAVANLFDKVGDGVLVTHSHSGGQGWGTVLKTNNIKGIVAYEPGSNFIFPETQVPDAIPYVGGILRARGVPMKEFEKLTKIPIVIYYGDYIPEEEVKNPGQEQWRAALLMARKWTKAVNDAGGDVTLVVLPEKGIKGNTHFPMSDLNNKEIAQLMYDWLKEKGLN</sequence>
<dbReference type="EMBL" id="JBHUOJ010000016">
    <property type="protein sequence ID" value="MFD2833147.1"/>
    <property type="molecule type" value="Genomic_DNA"/>
</dbReference>
<dbReference type="CDD" id="cd12810">
    <property type="entry name" value="Esterase_713_like-3"/>
    <property type="match status" value="1"/>
</dbReference>
<keyword evidence="1" id="KW-0732">Signal</keyword>
<dbReference type="InterPro" id="IPR029058">
    <property type="entry name" value="AB_hydrolase_fold"/>
</dbReference>
<feature type="chain" id="PRO_5046401563" evidence="1">
    <location>
        <begin position="22"/>
        <end position="361"/>
    </location>
</feature>
<protein>
    <submittedName>
        <fullName evidence="2">Alpha/beta fold hydrolase</fullName>
    </submittedName>
</protein>
<name>A0ABW5X426_9FLAO</name>
<gene>
    <name evidence="2" type="ORF">ACFSYS_07575</name>
</gene>
<accession>A0ABW5X426</accession>
<reference evidence="3" key="1">
    <citation type="journal article" date="2019" name="Int. J. Syst. Evol. Microbiol.">
        <title>The Global Catalogue of Microorganisms (GCM) 10K type strain sequencing project: providing services to taxonomists for standard genome sequencing and annotation.</title>
        <authorList>
            <consortium name="The Broad Institute Genomics Platform"/>
            <consortium name="The Broad Institute Genome Sequencing Center for Infectious Disease"/>
            <person name="Wu L."/>
            <person name="Ma J."/>
        </authorList>
    </citation>
    <scope>NUCLEOTIDE SEQUENCE [LARGE SCALE GENOMIC DNA]</scope>
    <source>
        <strain evidence="3">KCTC 52925</strain>
    </source>
</reference>
<dbReference type="Gene3D" id="3.40.50.1820">
    <property type="entry name" value="alpha/beta hydrolase"/>
    <property type="match status" value="1"/>
</dbReference>